<protein>
    <recommendedName>
        <fullName evidence="3">MIT domain-containing protein</fullName>
    </recommendedName>
</protein>
<evidence type="ECO:0008006" key="3">
    <source>
        <dbReference type="Google" id="ProtNLM"/>
    </source>
</evidence>
<name>A0A0M9WBM8_9EURO</name>
<dbReference type="Proteomes" id="UP000037696">
    <property type="component" value="Unassembled WGS sequence"/>
</dbReference>
<dbReference type="OrthoDB" id="5120991at2759"/>
<organism evidence="1 2">
    <name type="scientific">Penicillium nordicum</name>
    <dbReference type="NCBI Taxonomy" id="229535"/>
    <lineage>
        <taxon>Eukaryota</taxon>
        <taxon>Fungi</taxon>
        <taxon>Dikarya</taxon>
        <taxon>Ascomycota</taxon>
        <taxon>Pezizomycotina</taxon>
        <taxon>Eurotiomycetes</taxon>
        <taxon>Eurotiomycetidae</taxon>
        <taxon>Eurotiales</taxon>
        <taxon>Aspergillaceae</taxon>
        <taxon>Penicillium</taxon>
    </lineage>
</organism>
<gene>
    <name evidence="1" type="ORF">ACN38_g10514</name>
</gene>
<evidence type="ECO:0000313" key="1">
    <source>
        <dbReference type="EMBL" id="KOS38649.1"/>
    </source>
</evidence>
<proteinExistence type="predicted"/>
<accession>A0A0M9WBM8</accession>
<dbReference type="STRING" id="229535.A0A0M9WBM8"/>
<reference evidence="1 2" key="1">
    <citation type="submission" date="2015-08" db="EMBL/GenBank/DDBJ databases">
        <title>Genome sequencing of Penicillium nordicum.</title>
        <authorList>
            <person name="Nguyen H.D."/>
            <person name="Seifert K.A."/>
        </authorList>
    </citation>
    <scope>NUCLEOTIDE SEQUENCE [LARGE SCALE GENOMIC DNA]</scope>
    <source>
        <strain evidence="1 2">DAOMC 185683</strain>
    </source>
</reference>
<keyword evidence="2" id="KW-1185">Reference proteome</keyword>
<sequence length="396" mass="44320">MAGKIDVNNKIYKLAAMPFILERKGDYDGAITVYKSAITVLDEATKIYKKGNVLKINRKMFERQVQVHRERLAYLEGLKSKGSFDGIILPPTILDAMEEVEKEDGKTWSLTQIRKDLNTFRGDDASQSTKDTNTAPAHIQPFLNTDTSQRPFFSLTLSPDAPTVTYRITHSSELVSLGMRSYWFFVKDASNTHVLYALQFVWSNEAPIVETVLRRAGEFLPQIGATSVRLQKTKGGTFRMMTRTIPDMGAIIEIPDGEMQRKDWSPRRFEYGGRNFVWKSAAAEGKKEGGMFGSFGIAWETLYETKRVWAKSGSRTGKMEDELVGPRLCWGEKKGGNGADHSIHMVGGLDLYFKEHLLAVQLSRLARASYPPQKDTKGIEAASAGLGWLSIVSDLA</sequence>
<dbReference type="AlphaFoldDB" id="A0A0M9WBM8"/>
<dbReference type="EMBL" id="LHQQ01000241">
    <property type="protein sequence ID" value="KOS38649.1"/>
    <property type="molecule type" value="Genomic_DNA"/>
</dbReference>
<evidence type="ECO:0000313" key="2">
    <source>
        <dbReference type="Proteomes" id="UP000037696"/>
    </source>
</evidence>
<comment type="caution">
    <text evidence="1">The sequence shown here is derived from an EMBL/GenBank/DDBJ whole genome shotgun (WGS) entry which is preliminary data.</text>
</comment>